<organism evidence="1 2">
    <name type="scientific">Hyalomma asiaticum</name>
    <name type="common">Tick</name>
    <dbReference type="NCBI Taxonomy" id="266040"/>
    <lineage>
        <taxon>Eukaryota</taxon>
        <taxon>Metazoa</taxon>
        <taxon>Ecdysozoa</taxon>
        <taxon>Arthropoda</taxon>
        <taxon>Chelicerata</taxon>
        <taxon>Arachnida</taxon>
        <taxon>Acari</taxon>
        <taxon>Parasitiformes</taxon>
        <taxon>Ixodida</taxon>
        <taxon>Ixodoidea</taxon>
        <taxon>Ixodidae</taxon>
        <taxon>Hyalomminae</taxon>
        <taxon>Hyalomma</taxon>
    </lineage>
</organism>
<dbReference type="Proteomes" id="UP000821845">
    <property type="component" value="Chromosome 4"/>
</dbReference>
<evidence type="ECO:0000313" key="1">
    <source>
        <dbReference type="EMBL" id="KAH6934203.1"/>
    </source>
</evidence>
<comment type="caution">
    <text evidence="1">The sequence shown here is derived from an EMBL/GenBank/DDBJ whole genome shotgun (WGS) entry which is preliminary data.</text>
</comment>
<protein>
    <submittedName>
        <fullName evidence="1">Uncharacterized protein</fullName>
    </submittedName>
</protein>
<evidence type="ECO:0000313" key="2">
    <source>
        <dbReference type="Proteomes" id="UP000821845"/>
    </source>
</evidence>
<proteinExistence type="predicted"/>
<gene>
    <name evidence="1" type="ORF">HPB50_021505</name>
</gene>
<keyword evidence="2" id="KW-1185">Reference proteome</keyword>
<dbReference type="EMBL" id="CM023484">
    <property type="protein sequence ID" value="KAH6934203.1"/>
    <property type="molecule type" value="Genomic_DNA"/>
</dbReference>
<reference evidence="1" key="1">
    <citation type="submission" date="2020-05" db="EMBL/GenBank/DDBJ databases">
        <title>Large-scale comparative analyses of tick genomes elucidate their genetic diversity and vector capacities.</title>
        <authorList>
            <person name="Jia N."/>
            <person name="Wang J."/>
            <person name="Shi W."/>
            <person name="Du L."/>
            <person name="Sun Y."/>
            <person name="Zhan W."/>
            <person name="Jiang J."/>
            <person name="Wang Q."/>
            <person name="Zhang B."/>
            <person name="Ji P."/>
            <person name="Sakyi L.B."/>
            <person name="Cui X."/>
            <person name="Yuan T."/>
            <person name="Jiang B."/>
            <person name="Yang W."/>
            <person name="Lam T.T.-Y."/>
            <person name="Chang Q."/>
            <person name="Ding S."/>
            <person name="Wang X."/>
            <person name="Zhu J."/>
            <person name="Ruan X."/>
            <person name="Zhao L."/>
            <person name="Wei J."/>
            <person name="Que T."/>
            <person name="Du C."/>
            <person name="Cheng J."/>
            <person name="Dai P."/>
            <person name="Han X."/>
            <person name="Huang E."/>
            <person name="Gao Y."/>
            <person name="Liu J."/>
            <person name="Shao H."/>
            <person name="Ye R."/>
            <person name="Li L."/>
            <person name="Wei W."/>
            <person name="Wang X."/>
            <person name="Wang C."/>
            <person name="Yang T."/>
            <person name="Huo Q."/>
            <person name="Li W."/>
            <person name="Guo W."/>
            <person name="Chen H."/>
            <person name="Zhou L."/>
            <person name="Ni X."/>
            <person name="Tian J."/>
            <person name="Zhou Y."/>
            <person name="Sheng Y."/>
            <person name="Liu T."/>
            <person name="Pan Y."/>
            <person name="Xia L."/>
            <person name="Li J."/>
            <person name="Zhao F."/>
            <person name="Cao W."/>
        </authorList>
    </citation>
    <scope>NUCLEOTIDE SEQUENCE</scope>
    <source>
        <strain evidence="1">Hyas-2018</strain>
    </source>
</reference>
<sequence>MKNESIDGANPQAVGGETDKVASACASSSDSGGSKGEGGPVPKILQKFAAQVISPSATVVDPSCDGLKEKKFDAAKKCVMGLQYQVSFEDDGAMSVTIGDSESCGNGHEKGFSTGKFSGSVHQPREVVASSADNSNYVGGLTASRRGSGFTLNPEGVKKVCSLEQEEPGMLCASVPQGSLCDNSSHISTAATPRSKQGSVEQADAACSVNKGSRPVSLIEPAAPPSQPLLCAIADINEPCVRTIDTTQGAVGGSNAAPSEGLALPIDTRTDGCSGRNTSTQSCEDPSEVTPALPSSENADSSNFPAYLDVVSLVDTVFAKTRAAVSTTGSGSGDEAGMVHLLLEEPSLHGRSTSLLRPPLSDPATGKGEVAGQPVALPETIDLTDESTPCPTTAVSPTVCPRREQLSTGVSCPQRAAQGMGQSSVPHKV</sequence>
<accession>A0ACB7SKB8</accession>
<name>A0ACB7SKB8_HYAAI</name>